<accession>A0A1M5TFL4</accession>
<protein>
    <recommendedName>
        <fullName evidence="3">DUF4160 domain-containing protein</fullName>
    </recommendedName>
</protein>
<dbReference type="EMBL" id="FQXM01000006">
    <property type="protein sequence ID" value="SHH49605.1"/>
    <property type="molecule type" value="Genomic_DNA"/>
</dbReference>
<sequence>MPTISMFYGIIIRMFCAPKEHNPPHFHAYYQEYKALIDINTCEVIEGNLPKKQLKLVLAWAELRKEELLADWTLAMNSELPFKIDPLK</sequence>
<gene>
    <name evidence="1" type="ORF">SAMN02745207_01277</name>
</gene>
<evidence type="ECO:0000313" key="2">
    <source>
        <dbReference type="Proteomes" id="UP000184447"/>
    </source>
</evidence>
<dbReference type="AlphaFoldDB" id="A0A1M5TFL4"/>
<dbReference type="InterPro" id="IPR025427">
    <property type="entry name" value="DUF4160"/>
</dbReference>
<dbReference type="Pfam" id="PF13711">
    <property type="entry name" value="DUF4160"/>
    <property type="match status" value="1"/>
</dbReference>
<reference evidence="1 2" key="1">
    <citation type="submission" date="2016-11" db="EMBL/GenBank/DDBJ databases">
        <authorList>
            <person name="Jaros S."/>
            <person name="Januszkiewicz K."/>
            <person name="Wedrychowicz H."/>
        </authorList>
    </citation>
    <scope>NUCLEOTIDE SEQUENCE [LARGE SCALE GENOMIC DNA]</scope>
    <source>
        <strain evidence="1 2">DSM 8605</strain>
    </source>
</reference>
<name>A0A1M5TFL4_9CLOT</name>
<dbReference type="STRING" id="1121316.SAMN02745207_01277"/>
<dbReference type="Proteomes" id="UP000184447">
    <property type="component" value="Unassembled WGS sequence"/>
</dbReference>
<dbReference type="RefSeq" id="WP_073337605.1">
    <property type="nucleotide sequence ID" value="NZ_FQXM01000006.1"/>
</dbReference>
<evidence type="ECO:0008006" key="3">
    <source>
        <dbReference type="Google" id="ProtNLM"/>
    </source>
</evidence>
<organism evidence="1 2">
    <name type="scientific">Clostridium grantii DSM 8605</name>
    <dbReference type="NCBI Taxonomy" id="1121316"/>
    <lineage>
        <taxon>Bacteria</taxon>
        <taxon>Bacillati</taxon>
        <taxon>Bacillota</taxon>
        <taxon>Clostridia</taxon>
        <taxon>Eubacteriales</taxon>
        <taxon>Clostridiaceae</taxon>
        <taxon>Clostridium</taxon>
    </lineage>
</organism>
<keyword evidence="2" id="KW-1185">Reference proteome</keyword>
<dbReference type="OrthoDB" id="122670at2"/>
<evidence type="ECO:0000313" key="1">
    <source>
        <dbReference type="EMBL" id="SHH49605.1"/>
    </source>
</evidence>
<proteinExistence type="predicted"/>